<keyword evidence="2" id="KW-1185">Reference proteome</keyword>
<accession>A0AAD6NI05</accession>
<evidence type="ECO:0000313" key="1">
    <source>
        <dbReference type="EMBL" id="KAJ6258892.1"/>
    </source>
</evidence>
<dbReference type="Proteomes" id="UP001221413">
    <property type="component" value="Unassembled WGS sequence"/>
</dbReference>
<organism evidence="1 2">
    <name type="scientific">Drechslerella dactyloides</name>
    <name type="common">Nematode-trapping fungus</name>
    <name type="synonym">Arthrobotrys dactyloides</name>
    <dbReference type="NCBI Taxonomy" id="74499"/>
    <lineage>
        <taxon>Eukaryota</taxon>
        <taxon>Fungi</taxon>
        <taxon>Dikarya</taxon>
        <taxon>Ascomycota</taxon>
        <taxon>Pezizomycotina</taxon>
        <taxon>Orbiliomycetes</taxon>
        <taxon>Orbiliales</taxon>
        <taxon>Orbiliaceae</taxon>
        <taxon>Drechslerella</taxon>
    </lineage>
</organism>
<dbReference type="EMBL" id="JAQGDS010000007">
    <property type="protein sequence ID" value="KAJ6258892.1"/>
    <property type="molecule type" value="Genomic_DNA"/>
</dbReference>
<name>A0AAD6NI05_DREDA</name>
<reference evidence="1" key="1">
    <citation type="submission" date="2023-01" db="EMBL/GenBank/DDBJ databases">
        <title>The chitinases involved in constricting ring structure development in the nematode-trapping fungus Drechslerella dactyloides.</title>
        <authorList>
            <person name="Wang R."/>
            <person name="Zhang L."/>
            <person name="Tang P."/>
            <person name="Li S."/>
            <person name="Liang L."/>
        </authorList>
    </citation>
    <scope>NUCLEOTIDE SEQUENCE</scope>
    <source>
        <strain evidence="1">YMF1.00031</strain>
    </source>
</reference>
<gene>
    <name evidence="1" type="ORF">Dda_5787</name>
</gene>
<dbReference type="AlphaFoldDB" id="A0AAD6NI05"/>
<comment type="caution">
    <text evidence="1">The sequence shown here is derived from an EMBL/GenBank/DDBJ whole genome shotgun (WGS) entry which is preliminary data.</text>
</comment>
<sequence>MATPVVSPRVKAPIQDTRGRVFFTVRTFDVPIKTAGGWVKTLAPARFRGTLSGLPVLFK</sequence>
<protein>
    <submittedName>
        <fullName evidence="1">Uncharacterized protein</fullName>
    </submittedName>
</protein>
<evidence type="ECO:0000313" key="2">
    <source>
        <dbReference type="Proteomes" id="UP001221413"/>
    </source>
</evidence>
<proteinExistence type="predicted"/>